<accession>A0A8S2CYG3</accession>
<proteinExistence type="predicted"/>
<name>A0A8S2CYG3_9BILA</name>
<evidence type="ECO:0000313" key="4">
    <source>
        <dbReference type="Proteomes" id="UP000677228"/>
    </source>
</evidence>
<dbReference type="EMBL" id="CAJNOK010001140">
    <property type="protein sequence ID" value="CAF0795666.1"/>
    <property type="molecule type" value="Genomic_DNA"/>
</dbReference>
<dbReference type="Proteomes" id="UP000682733">
    <property type="component" value="Unassembled WGS sequence"/>
</dbReference>
<evidence type="ECO:0000313" key="2">
    <source>
        <dbReference type="EMBL" id="CAF0795666.1"/>
    </source>
</evidence>
<sequence>MCINQIASRIGPQFDGPNVSSSGASLLVPIVTLSDKSNKRLLIITSKKVPIGAHLLHNQNRQPNNPSQTSNSFKRQLTNMSLSGDNSENRLSNDNKKLRTDETGRDDFSVGDRTGRSQRGGYLLNFNQNQLCGEQEKIQISNQALKFAMDNHFPPIKIVCTSKLQKEDGAGFVKSLVQHIEKYFNVQNLFFKRPLAFEAWWGDMSGDVSLLTK</sequence>
<evidence type="ECO:0000256" key="1">
    <source>
        <dbReference type="SAM" id="MobiDB-lite"/>
    </source>
</evidence>
<gene>
    <name evidence="2" type="ORF">OVA965_LOCUS4371</name>
    <name evidence="3" type="ORF">TMI583_LOCUS4369</name>
</gene>
<dbReference type="EMBL" id="CAJOBA010001140">
    <property type="protein sequence ID" value="CAF3578697.1"/>
    <property type="molecule type" value="Genomic_DNA"/>
</dbReference>
<evidence type="ECO:0000313" key="3">
    <source>
        <dbReference type="EMBL" id="CAF3578697.1"/>
    </source>
</evidence>
<comment type="caution">
    <text evidence="2">The sequence shown here is derived from an EMBL/GenBank/DDBJ whole genome shotgun (WGS) entry which is preliminary data.</text>
</comment>
<reference evidence="2" key="1">
    <citation type="submission" date="2021-02" db="EMBL/GenBank/DDBJ databases">
        <authorList>
            <person name="Nowell W R."/>
        </authorList>
    </citation>
    <scope>NUCLEOTIDE SEQUENCE</scope>
</reference>
<protein>
    <submittedName>
        <fullName evidence="2">Uncharacterized protein</fullName>
    </submittedName>
</protein>
<dbReference type="Proteomes" id="UP000677228">
    <property type="component" value="Unassembled WGS sequence"/>
</dbReference>
<organism evidence="2 4">
    <name type="scientific">Didymodactylos carnosus</name>
    <dbReference type="NCBI Taxonomy" id="1234261"/>
    <lineage>
        <taxon>Eukaryota</taxon>
        <taxon>Metazoa</taxon>
        <taxon>Spiralia</taxon>
        <taxon>Gnathifera</taxon>
        <taxon>Rotifera</taxon>
        <taxon>Eurotatoria</taxon>
        <taxon>Bdelloidea</taxon>
        <taxon>Philodinida</taxon>
        <taxon>Philodinidae</taxon>
        <taxon>Didymodactylos</taxon>
    </lineage>
</organism>
<feature type="region of interest" description="Disordered" evidence="1">
    <location>
        <begin position="80"/>
        <end position="114"/>
    </location>
</feature>
<dbReference type="AlphaFoldDB" id="A0A8S2CYG3"/>
<feature type="compositionally biased region" description="Basic and acidic residues" evidence="1">
    <location>
        <begin position="87"/>
        <end position="114"/>
    </location>
</feature>